<dbReference type="InterPro" id="IPR011989">
    <property type="entry name" value="ARM-like"/>
</dbReference>
<dbReference type="HOGENOM" id="CLU_009191_0_0_1"/>
<dbReference type="RefSeq" id="XP_013429768.1">
    <property type="nucleotide sequence ID" value="XM_013574314.1"/>
</dbReference>
<protein>
    <recommendedName>
        <fullName evidence="5">ELMO domain-containing protein</fullName>
    </recommendedName>
</protein>
<dbReference type="Pfam" id="PF11841">
    <property type="entry name" value="ELMO_ARM"/>
    <property type="match status" value="1"/>
</dbReference>
<dbReference type="InterPro" id="IPR006816">
    <property type="entry name" value="ELMO_dom"/>
</dbReference>
<keyword evidence="2" id="KW-0581">Phagocytosis</keyword>
<dbReference type="AlphaFoldDB" id="A0A074WQJ8"/>
<dbReference type="STRING" id="1043004.A0A074WQJ8"/>
<name>A0A074WQJ8_9PEZI</name>
<dbReference type="GO" id="GO:0005886">
    <property type="term" value="C:plasma membrane"/>
    <property type="evidence" value="ECO:0007669"/>
    <property type="project" value="TreeGrafter"/>
</dbReference>
<dbReference type="GO" id="GO:0017124">
    <property type="term" value="F:SH3 domain binding"/>
    <property type="evidence" value="ECO:0007669"/>
    <property type="project" value="UniProtKB-KW"/>
</dbReference>
<evidence type="ECO:0000313" key="6">
    <source>
        <dbReference type="EMBL" id="KEQ75445.1"/>
    </source>
</evidence>
<comment type="function">
    <text evidence="4">Involved in cytoskeletal rearrangements required for phagocytosis of apoptotic cells and cell motility. Acts in association with DOCK1 and CRK. Was initially proposed to be required in complex with DOCK1 to activate Rac Rho small GTPases. May enhance the guanine nucleotide exchange factor (GEF) activity of DOCK1.</text>
</comment>
<proteinExistence type="predicted"/>
<keyword evidence="3" id="KW-0729">SH3-binding</keyword>
<evidence type="ECO:0000256" key="2">
    <source>
        <dbReference type="ARBA" id="ARBA00022907"/>
    </source>
</evidence>
<dbReference type="InterPro" id="IPR016024">
    <property type="entry name" value="ARM-type_fold"/>
</dbReference>
<sequence>MAGSHDVRSIIAGIASESESARKLSAYHLQSLVSDPAFAHAFVQAQGVPALKQVVLEDNGNALAYALGSLTRLLEMDLGWDRLSSDVIERAVQVVVNRPVINVLRNALLLLVLVVSRPFDPHRLQQTSEDEFGFKSLVPLLQVHTNFLDCLVDKLASADHALCANALHLINALMRDSVANGGETEWPKFISRLQELGVISGVEDLMHGDSLHEIAAPVLEFQNLMKILYARWRHILVDSEKTEHRRSLKELQVSSFPSNYRASQQDLDLDKWQRLGFSSDNPAADLDETRFLGMMNLTEYVRRNRDAFQKELLEQSVIPLEQRCPIAKASLSITMVLYEHFEISKMDGQDPTGNTTTAEDIKDAEILAKPLLLRWEDVHAASLNAFIRLWKEARATIDDYRKIDDLSRLLIRTILGQSDRRATMDQVEEQLGSTTLAKVREWQLQDVSQIYEYAWGQDLRNLREQTHTDALLFMREQRIKCLLKGTWFPIISSSTSPSNISITSAESQNLRVTAWRFVRLSSDRRFLHHASHNTKLDKPPQLHELNEKLDLETISSVDSSVARSDVLIDDNANRSKDKHTSSTGTITRLTIFGNPNTFARTQMPGESVLLELNTGSTSLASEWLDGLLMLLNQQPITADTNKYVGLLEQWSLTIRMLNLRWEDVDWERAQDNKQLPVPSRAGLDDDFWYEM</sequence>
<dbReference type="PROSITE" id="PS51335">
    <property type="entry name" value="ELMO"/>
    <property type="match status" value="1"/>
</dbReference>
<reference evidence="6 7" key="1">
    <citation type="journal article" date="2014" name="BMC Genomics">
        <title>Genome sequencing of four Aureobasidium pullulans varieties: biotechnological potential, stress tolerance, and description of new species.</title>
        <authorList>
            <person name="Gostin Ar C."/>
            <person name="Ohm R.A."/>
            <person name="Kogej T."/>
            <person name="Sonjak S."/>
            <person name="Turk M."/>
            <person name="Zajc J."/>
            <person name="Zalar P."/>
            <person name="Grube M."/>
            <person name="Sun H."/>
            <person name="Han J."/>
            <person name="Sharma A."/>
            <person name="Chiniquy J."/>
            <person name="Ngan C.Y."/>
            <person name="Lipzen A."/>
            <person name="Barry K."/>
            <person name="Grigoriev I.V."/>
            <person name="Gunde-Cimerman N."/>
        </authorList>
    </citation>
    <scope>NUCLEOTIDE SEQUENCE [LARGE SCALE GENOMIC DNA]</scope>
    <source>
        <strain evidence="6 7">CBS 147.97</strain>
    </source>
</reference>
<dbReference type="InterPro" id="IPR001849">
    <property type="entry name" value="PH_domain"/>
</dbReference>
<evidence type="ECO:0000256" key="3">
    <source>
        <dbReference type="ARBA" id="ARBA00023036"/>
    </source>
</evidence>
<feature type="domain" description="ELMO" evidence="5">
    <location>
        <begin position="243"/>
        <end position="415"/>
    </location>
</feature>
<dbReference type="SUPFAM" id="SSF48371">
    <property type="entry name" value="ARM repeat"/>
    <property type="match status" value="1"/>
</dbReference>
<dbReference type="InterPro" id="IPR050868">
    <property type="entry name" value="ELMO_domain-containing"/>
</dbReference>
<dbReference type="GO" id="GO:0007015">
    <property type="term" value="P:actin filament organization"/>
    <property type="evidence" value="ECO:0007669"/>
    <property type="project" value="TreeGrafter"/>
</dbReference>
<organism evidence="6 7">
    <name type="scientific">Aureobasidium namibiae CBS 147.97</name>
    <dbReference type="NCBI Taxonomy" id="1043004"/>
    <lineage>
        <taxon>Eukaryota</taxon>
        <taxon>Fungi</taxon>
        <taxon>Dikarya</taxon>
        <taxon>Ascomycota</taxon>
        <taxon>Pezizomycotina</taxon>
        <taxon>Dothideomycetes</taxon>
        <taxon>Dothideomycetidae</taxon>
        <taxon>Dothideales</taxon>
        <taxon>Saccotheciaceae</taxon>
        <taxon>Aureobasidium</taxon>
    </lineage>
</organism>
<dbReference type="OrthoDB" id="28413at2759"/>
<keyword evidence="7" id="KW-1185">Reference proteome</keyword>
<evidence type="ECO:0000313" key="7">
    <source>
        <dbReference type="Proteomes" id="UP000027730"/>
    </source>
</evidence>
<dbReference type="InterPro" id="IPR024574">
    <property type="entry name" value="ELMO_ARM"/>
</dbReference>
<accession>A0A074WQJ8</accession>
<keyword evidence="1" id="KW-0053">Apoptosis</keyword>
<evidence type="ECO:0000256" key="4">
    <source>
        <dbReference type="ARBA" id="ARBA00024863"/>
    </source>
</evidence>
<dbReference type="InterPro" id="IPR011993">
    <property type="entry name" value="PH-like_dom_sf"/>
</dbReference>
<gene>
    <name evidence="6" type="ORF">M436DRAFT_70935</name>
</gene>
<dbReference type="GeneID" id="25414853"/>
<evidence type="ECO:0000259" key="5">
    <source>
        <dbReference type="PROSITE" id="PS51335"/>
    </source>
</evidence>
<evidence type="ECO:0000256" key="1">
    <source>
        <dbReference type="ARBA" id="ARBA00022703"/>
    </source>
</evidence>
<dbReference type="GO" id="GO:0006915">
    <property type="term" value="P:apoptotic process"/>
    <property type="evidence" value="ECO:0007669"/>
    <property type="project" value="UniProtKB-KW"/>
</dbReference>
<dbReference type="Gene3D" id="2.30.29.30">
    <property type="entry name" value="Pleckstrin-homology domain (PH domain)/Phosphotyrosine-binding domain (PTB)"/>
    <property type="match status" value="1"/>
</dbReference>
<dbReference type="Gene3D" id="1.25.10.10">
    <property type="entry name" value="Leucine-rich Repeat Variant"/>
    <property type="match status" value="1"/>
</dbReference>
<dbReference type="EMBL" id="KL584705">
    <property type="protein sequence ID" value="KEQ75445.1"/>
    <property type="molecule type" value="Genomic_DNA"/>
</dbReference>
<dbReference type="PANTHER" id="PTHR12771">
    <property type="entry name" value="ENGULFMENT AND CELL MOTILITY"/>
    <property type="match status" value="1"/>
</dbReference>
<dbReference type="Pfam" id="PF04727">
    <property type="entry name" value="ELMO_CED12"/>
    <property type="match status" value="1"/>
</dbReference>
<dbReference type="Proteomes" id="UP000027730">
    <property type="component" value="Unassembled WGS sequence"/>
</dbReference>
<dbReference type="PANTHER" id="PTHR12771:SF56">
    <property type="entry name" value="CED-12"/>
    <property type="match status" value="1"/>
</dbReference>
<dbReference type="Pfam" id="PF16457">
    <property type="entry name" value="PH_12"/>
    <property type="match status" value="1"/>
</dbReference>